<dbReference type="GO" id="GO:0046872">
    <property type="term" value="F:metal ion binding"/>
    <property type="evidence" value="ECO:0007669"/>
    <property type="project" value="UniProtKB-KW"/>
</dbReference>
<dbReference type="Gene3D" id="3.40.50.1400">
    <property type="match status" value="2"/>
</dbReference>
<dbReference type="UniPathway" id="UPA00252">
    <property type="reaction ID" value="UER00325"/>
</dbReference>
<dbReference type="InterPro" id="IPR019772">
    <property type="entry name" value="Ferrochelatase_AS"/>
</dbReference>
<accession>A0A1I6GC14</accession>
<evidence type="ECO:0000256" key="6">
    <source>
        <dbReference type="ARBA" id="ARBA00023239"/>
    </source>
</evidence>
<dbReference type="AlphaFoldDB" id="A0A1I6GC14"/>
<sequence length="369" mass="42026">MRYKGSENFSHNQPARLGVLVTNLGTPDAPTTSALRRYLAEFLSDPRVVELPRPLWWLILHGVILRIRPRRSAQAYAGVWQQDGSPLLIHTAKQAEGIREALKARYGPDVVVGFAMRYGNPSIPRVLDEMQEQGVRKLLVLPLYPQYSASTSASTFDAIAKDFSKRRWLPDFRFISHYPDYPPYIEAMARHIEAHWANHGRNQKLVFSYHGVPLKYLTKGDPYHCECHKTSRLLAERLGLGRDDYLTTFQSRFGKEEWLKPYTDETLKALPGQGTKSIDVFCPGFSSDCLETIEEINEENREYFMEAGGEAFSYITALNATPGHIDALVQLIEENLQGWQKPANEPEDLSARQQRADEQKGLTYPGRDL</sequence>
<evidence type="ECO:0000256" key="9">
    <source>
        <dbReference type="HAMAP-Rule" id="MF_00323"/>
    </source>
</evidence>
<keyword evidence="5 9" id="KW-0350">Heme biosynthesis</keyword>
<keyword evidence="13" id="KW-1185">Reference proteome</keyword>
<evidence type="ECO:0000256" key="10">
    <source>
        <dbReference type="RuleBase" id="RU000607"/>
    </source>
</evidence>
<evidence type="ECO:0000256" key="11">
    <source>
        <dbReference type="SAM" id="MobiDB-lite"/>
    </source>
</evidence>
<keyword evidence="7 9" id="KW-0627">Porphyrin biosynthesis</keyword>
<dbReference type="STRING" id="375760.SAMN04488073_0407"/>
<dbReference type="InterPro" id="IPR001015">
    <property type="entry name" value="Ferrochelatase"/>
</dbReference>
<dbReference type="FunFam" id="3.40.50.1400:FF:000002">
    <property type="entry name" value="Ferrochelatase"/>
    <property type="match status" value="1"/>
</dbReference>
<keyword evidence="3 9" id="KW-0479">Metal-binding</keyword>
<organism evidence="12 13">
    <name type="scientific">Marinobacter gudaonensis</name>
    <dbReference type="NCBI Taxonomy" id="375760"/>
    <lineage>
        <taxon>Bacteria</taxon>
        <taxon>Pseudomonadati</taxon>
        <taxon>Pseudomonadota</taxon>
        <taxon>Gammaproteobacteria</taxon>
        <taxon>Pseudomonadales</taxon>
        <taxon>Marinobacteraceae</taxon>
        <taxon>Marinobacter</taxon>
    </lineage>
</organism>
<evidence type="ECO:0000256" key="3">
    <source>
        <dbReference type="ARBA" id="ARBA00022723"/>
    </source>
</evidence>
<evidence type="ECO:0000256" key="1">
    <source>
        <dbReference type="ARBA" id="ARBA00007718"/>
    </source>
</evidence>
<evidence type="ECO:0000313" key="13">
    <source>
        <dbReference type="Proteomes" id="UP000199290"/>
    </source>
</evidence>
<dbReference type="GO" id="GO:0005737">
    <property type="term" value="C:cytoplasm"/>
    <property type="evidence" value="ECO:0007669"/>
    <property type="project" value="UniProtKB-SubCell"/>
</dbReference>
<dbReference type="CDD" id="cd00419">
    <property type="entry name" value="Ferrochelatase_C"/>
    <property type="match status" value="1"/>
</dbReference>
<feature type="binding site" evidence="9">
    <location>
        <position position="291"/>
    </location>
    <ligand>
        <name>Fe(2+)</name>
        <dbReference type="ChEBI" id="CHEBI:29033"/>
    </ligand>
</feature>
<keyword evidence="4 9" id="KW-0408">Iron</keyword>
<protein>
    <recommendedName>
        <fullName evidence="9 10">Ferrochelatase</fullName>
        <ecNumber evidence="9 10">4.98.1.1</ecNumber>
    </recommendedName>
    <alternativeName>
        <fullName evidence="9">Heme synthase</fullName>
    </alternativeName>
    <alternativeName>
        <fullName evidence="9">Protoheme ferro-lyase</fullName>
    </alternativeName>
</protein>
<dbReference type="EMBL" id="FOYV01000001">
    <property type="protein sequence ID" value="SFR39607.1"/>
    <property type="molecule type" value="Genomic_DNA"/>
</dbReference>
<feature type="binding site" evidence="9">
    <location>
        <position position="210"/>
    </location>
    <ligand>
        <name>Fe(2+)</name>
        <dbReference type="ChEBI" id="CHEBI:29033"/>
    </ligand>
</feature>
<dbReference type="PANTHER" id="PTHR11108:SF1">
    <property type="entry name" value="FERROCHELATASE, MITOCHONDRIAL"/>
    <property type="match status" value="1"/>
</dbReference>
<gene>
    <name evidence="9" type="primary">hemH</name>
    <name evidence="12" type="ORF">SAMN04488073_0407</name>
</gene>
<dbReference type="Pfam" id="PF00762">
    <property type="entry name" value="Ferrochelatase"/>
    <property type="match status" value="1"/>
</dbReference>
<comment type="function">
    <text evidence="9 10">Catalyzes the ferrous insertion into protoporphyrin IX.</text>
</comment>
<name>A0A1I6GC14_9GAMM</name>
<dbReference type="OrthoDB" id="9809741at2"/>
<dbReference type="CDD" id="cd03411">
    <property type="entry name" value="Ferrochelatase_N"/>
    <property type="match status" value="1"/>
</dbReference>
<evidence type="ECO:0000256" key="2">
    <source>
        <dbReference type="ARBA" id="ARBA00022490"/>
    </source>
</evidence>
<feature type="region of interest" description="Disordered" evidence="11">
    <location>
        <begin position="341"/>
        <end position="369"/>
    </location>
</feature>
<evidence type="ECO:0000256" key="5">
    <source>
        <dbReference type="ARBA" id="ARBA00023133"/>
    </source>
</evidence>
<comment type="pathway">
    <text evidence="9 10">Porphyrin-containing compound metabolism; protoheme biosynthesis; protoheme from protoporphyrin-IX: step 1/1.</text>
</comment>
<dbReference type="Proteomes" id="UP000199290">
    <property type="component" value="Unassembled WGS sequence"/>
</dbReference>
<dbReference type="RefSeq" id="WP_091985411.1">
    <property type="nucleotide sequence ID" value="NZ_FOYV01000001.1"/>
</dbReference>
<dbReference type="GO" id="GO:0006783">
    <property type="term" value="P:heme biosynthetic process"/>
    <property type="evidence" value="ECO:0007669"/>
    <property type="project" value="UniProtKB-UniRule"/>
</dbReference>
<dbReference type="PROSITE" id="PS00534">
    <property type="entry name" value="FERROCHELATASE"/>
    <property type="match status" value="1"/>
</dbReference>
<dbReference type="NCBIfam" id="TIGR00109">
    <property type="entry name" value="hemH"/>
    <property type="match status" value="1"/>
</dbReference>
<evidence type="ECO:0000256" key="8">
    <source>
        <dbReference type="ARBA" id="ARBA00024536"/>
    </source>
</evidence>
<keyword evidence="2 9" id="KW-0963">Cytoplasm</keyword>
<evidence type="ECO:0000256" key="4">
    <source>
        <dbReference type="ARBA" id="ARBA00023004"/>
    </source>
</evidence>
<dbReference type="HAMAP" id="MF_00323">
    <property type="entry name" value="Ferrochelatase"/>
    <property type="match status" value="1"/>
</dbReference>
<dbReference type="PANTHER" id="PTHR11108">
    <property type="entry name" value="FERROCHELATASE"/>
    <property type="match status" value="1"/>
</dbReference>
<evidence type="ECO:0000313" key="12">
    <source>
        <dbReference type="EMBL" id="SFR39607.1"/>
    </source>
</evidence>
<comment type="catalytic activity">
    <reaction evidence="9 10">
        <text>heme b + 2 H(+) = protoporphyrin IX + Fe(2+)</text>
        <dbReference type="Rhea" id="RHEA:22584"/>
        <dbReference type="ChEBI" id="CHEBI:15378"/>
        <dbReference type="ChEBI" id="CHEBI:29033"/>
        <dbReference type="ChEBI" id="CHEBI:57306"/>
        <dbReference type="ChEBI" id="CHEBI:60344"/>
        <dbReference type="EC" id="4.98.1.1"/>
    </reaction>
</comment>
<comment type="subcellular location">
    <subcellularLocation>
        <location evidence="9 10">Cytoplasm</location>
    </subcellularLocation>
</comment>
<proteinExistence type="inferred from homology"/>
<dbReference type="EC" id="4.98.1.1" evidence="9 10"/>
<dbReference type="InterPro" id="IPR033659">
    <property type="entry name" value="Ferrochelatase_N"/>
</dbReference>
<comment type="similarity">
    <text evidence="1 9 10">Belongs to the ferrochelatase family.</text>
</comment>
<dbReference type="InterPro" id="IPR033644">
    <property type="entry name" value="Ferrochelatase_C"/>
</dbReference>
<dbReference type="GO" id="GO:0004325">
    <property type="term" value="F:ferrochelatase activity"/>
    <property type="evidence" value="ECO:0007669"/>
    <property type="project" value="UniProtKB-UniRule"/>
</dbReference>
<comment type="catalytic activity">
    <reaction evidence="8">
        <text>Fe-coproporphyrin III + 2 H(+) = coproporphyrin III + Fe(2+)</text>
        <dbReference type="Rhea" id="RHEA:49572"/>
        <dbReference type="ChEBI" id="CHEBI:15378"/>
        <dbReference type="ChEBI" id="CHEBI:29033"/>
        <dbReference type="ChEBI" id="CHEBI:68438"/>
        <dbReference type="ChEBI" id="CHEBI:131725"/>
        <dbReference type="EC" id="4.99.1.9"/>
    </reaction>
    <physiologicalReaction direction="right-to-left" evidence="8">
        <dbReference type="Rhea" id="RHEA:49574"/>
    </physiologicalReaction>
</comment>
<dbReference type="SUPFAM" id="SSF53800">
    <property type="entry name" value="Chelatase"/>
    <property type="match status" value="1"/>
</dbReference>
<keyword evidence="6 9" id="KW-0456">Lyase</keyword>
<reference evidence="13" key="1">
    <citation type="submission" date="2016-10" db="EMBL/GenBank/DDBJ databases">
        <authorList>
            <person name="Varghese N."/>
            <person name="Submissions S."/>
        </authorList>
    </citation>
    <scope>NUCLEOTIDE SEQUENCE [LARGE SCALE GENOMIC DNA]</scope>
    <source>
        <strain evidence="13">CGMCC 1.6294</strain>
    </source>
</reference>
<evidence type="ECO:0000256" key="7">
    <source>
        <dbReference type="ARBA" id="ARBA00023244"/>
    </source>
</evidence>